<organism evidence="5 6">
    <name type="scientific">Paramagnetospirillum magneticum (strain ATCC 700264 / AMB-1)</name>
    <name type="common">Magnetospirillum magneticum</name>
    <dbReference type="NCBI Taxonomy" id="342108"/>
    <lineage>
        <taxon>Bacteria</taxon>
        <taxon>Pseudomonadati</taxon>
        <taxon>Pseudomonadota</taxon>
        <taxon>Alphaproteobacteria</taxon>
        <taxon>Rhodospirillales</taxon>
        <taxon>Magnetospirillaceae</taxon>
        <taxon>Paramagnetospirillum</taxon>
    </lineage>
</organism>
<keyword evidence="3" id="KW-0804">Transcription</keyword>
<evidence type="ECO:0000256" key="1">
    <source>
        <dbReference type="ARBA" id="ARBA00023015"/>
    </source>
</evidence>
<evidence type="ECO:0000256" key="2">
    <source>
        <dbReference type="ARBA" id="ARBA00023125"/>
    </source>
</evidence>
<protein>
    <submittedName>
        <fullName evidence="5">Transcriptional regulator</fullName>
    </submittedName>
</protein>
<dbReference type="Proteomes" id="UP000007058">
    <property type="component" value="Chromosome"/>
</dbReference>
<dbReference type="STRING" id="342108.amb4378"/>
<dbReference type="GO" id="GO:0003677">
    <property type="term" value="F:DNA binding"/>
    <property type="evidence" value="ECO:0007669"/>
    <property type="project" value="UniProtKB-KW"/>
</dbReference>
<dbReference type="InterPro" id="IPR000835">
    <property type="entry name" value="HTH_MarR-typ"/>
</dbReference>
<dbReference type="GO" id="GO:0003700">
    <property type="term" value="F:DNA-binding transcription factor activity"/>
    <property type="evidence" value="ECO:0007669"/>
    <property type="project" value="InterPro"/>
</dbReference>
<dbReference type="SUPFAM" id="SSF46785">
    <property type="entry name" value="Winged helix' DNA-binding domain"/>
    <property type="match status" value="1"/>
</dbReference>
<dbReference type="InterPro" id="IPR036390">
    <property type="entry name" value="WH_DNA-bd_sf"/>
</dbReference>
<feature type="domain" description="HTH marR-type" evidence="4">
    <location>
        <begin position="29"/>
        <end position="127"/>
    </location>
</feature>
<evidence type="ECO:0000259" key="4">
    <source>
        <dbReference type="SMART" id="SM00347"/>
    </source>
</evidence>
<dbReference type="GO" id="GO:0006950">
    <property type="term" value="P:response to stress"/>
    <property type="evidence" value="ECO:0007669"/>
    <property type="project" value="TreeGrafter"/>
</dbReference>
<name>Q2VYZ3_PARM1</name>
<keyword evidence="6" id="KW-1185">Reference proteome</keyword>
<gene>
    <name evidence="5" type="ordered locus">amb4378</name>
</gene>
<proteinExistence type="predicted"/>
<dbReference type="Gene3D" id="1.10.10.10">
    <property type="entry name" value="Winged helix-like DNA-binding domain superfamily/Winged helix DNA-binding domain"/>
    <property type="match status" value="1"/>
</dbReference>
<dbReference type="KEGG" id="mag:amb4378"/>
<dbReference type="AlphaFoldDB" id="Q2VYZ3"/>
<dbReference type="PANTHER" id="PTHR33164">
    <property type="entry name" value="TRANSCRIPTIONAL REGULATOR, MARR FAMILY"/>
    <property type="match status" value="1"/>
</dbReference>
<dbReference type="PANTHER" id="PTHR33164:SF43">
    <property type="entry name" value="HTH-TYPE TRANSCRIPTIONAL REPRESSOR YETL"/>
    <property type="match status" value="1"/>
</dbReference>
<dbReference type="InterPro" id="IPR039422">
    <property type="entry name" value="MarR/SlyA-like"/>
</dbReference>
<keyword evidence="1" id="KW-0805">Transcription regulation</keyword>
<dbReference type="HOGENOM" id="CLU_089893_3_1_5"/>
<dbReference type="EMBL" id="AP007255">
    <property type="protein sequence ID" value="BAE53182.1"/>
    <property type="molecule type" value="Genomic_DNA"/>
</dbReference>
<evidence type="ECO:0000313" key="6">
    <source>
        <dbReference type="Proteomes" id="UP000007058"/>
    </source>
</evidence>
<dbReference type="Pfam" id="PF12802">
    <property type="entry name" value="MarR_2"/>
    <property type="match status" value="1"/>
</dbReference>
<dbReference type="SMART" id="SM00347">
    <property type="entry name" value="HTH_MARR"/>
    <property type="match status" value="1"/>
</dbReference>
<sequence length="149" mass="15706">MMDGNARFRFSARVAAEAMAQILRLANGAAFVGGLNPAQWSALRYLAEAVPEARTVTAFAHYHATTSGTASQTVAALVRKGLVERLPELGDRRRNRLELTSSGHELLQGDPLGAIAAAIAAQSPEAQEALATGLEATLRTLTRPVGEQG</sequence>
<dbReference type="InterPro" id="IPR023187">
    <property type="entry name" value="Tscrpt_reg_MarR-type_CS"/>
</dbReference>
<accession>Q2VYZ3</accession>
<evidence type="ECO:0000313" key="5">
    <source>
        <dbReference type="EMBL" id="BAE53182.1"/>
    </source>
</evidence>
<dbReference type="InterPro" id="IPR036388">
    <property type="entry name" value="WH-like_DNA-bd_sf"/>
</dbReference>
<keyword evidence="2" id="KW-0238">DNA-binding</keyword>
<reference evidence="5 6" key="1">
    <citation type="journal article" date="2005" name="DNA Res.">
        <title>Complete genome sequence of the facultative anaerobic magnetotactic bacterium Magnetospirillum sp. strain AMB-1.</title>
        <authorList>
            <person name="Matsunaga T."/>
            <person name="Okamura Y."/>
            <person name="Fukuda Y."/>
            <person name="Wahyudi A.T."/>
            <person name="Murase Y."/>
            <person name="Takeyama H."/>
        </authorList>
    </citation>
    <scope>NUCLEOTIDE SEQUENCE [LARGE SCALE GENOMIC DNA]</scope>
    <source>
        <strain evidence="6">ATCC 700264 / AMB-1</strain>
    </source>
</reference>
<dbReference type="PROSITE" id="PS01117">
    <property type="entry name" value="HTH_MARR_1"/>
    <property type="match status" value="1"/>
</dbReference>
<evidence type="ECO:0000256" key="3">
    <source>
        <dbReference type="ARBA" id="ARBA00023163"/>
    </source>
</evidence>